<accession>A0A6B3L9C0</accession>
<dbReference type="Gene3D" id="3.40.630.30">
    <property type="match status" value="1"/>
</dbReference>
<dbReference type="InterPro" id="IPR000182">
    <property type="entry name" value="GNAT_dom"/>
</dbReference>
<dbReference type="InterPro" id="IPR016181">
    <property type="entry name" value="Acyl_CoA_acyltransferase"/>
</dbReference>
<dbReference type="PROSITE" id="PS51186">
    <property type="entry name" value="GNAT"/>
    <property type="match status" value="1"/>
</dbReference>
<dbReference type="PANTHER" id="PTHR41368">
    <property type="entry name" value="PROTEIN YGHO"/>
    <property type="match status" value="1"/>
</dbReference>
<evidence type="ECO:0000313" key="2">
    <source>
        <dbReference type="Proteomes" id="UP000475117"/>
    </source>
</evidence>
<dbReference type="SUPFAM" id="SSF55729">
    <property type="entry name" value="Acyl-CoA N-acyltransferases (Nat)"/>
    <property type="match status" value="1"/>
</dbReference>
<gene>
    <name evidence="1" type="ORF">G3M56_010120</name>
</gene>
<dbReference type="CDD" id="cd04301">
    <property type="entry name" value="NAT_SF"/>
    <property type="match status" value="1"/>
</dbReference>
<dbReference type="KEGG" id="soa:G3M56_010120"/>
<dbReference type="Proteomes" id="UP000475117">
    <property type="component" value="Chromosome"/>
</dbReference>
<organism evidence="1 2">
    <name type="scientific">Sulfuriroseicoccus oceanibius</name>
    <dbReference type="NCBI Taxonomy" id="2707525"/>
    <lineage>
        <taxon>Bacteria</taxon>
        <taxon>Pseudomonadati</taxon>
        <taxon>Verrucomicrobiota</taxon>
        <taxon>Verrucomicrobiia</taxon>
        <taxon>Verrucomicrobiales</taxon>
        <taxon>Verrucomicrobiaceae</taxon>
        <taxon>Sulfuriroseicoccus</taxon>
    </lineage>
</organism>
<keyword evidence="1" id="KW-0808">Transferase</keyword>
<dbReference type="RefSeq" id="WP_164362334.1">
    <property type="nucleotide sequence ID" value="NZ_CP066776.1"/>
</dbReference>
<dbReference type="InterPro" id="IPR039968">
    <property type="entry name" value="BcerS-like"/>
</dbReference>
<dbReference type="GO" id="GO:0016747">
    <property type="term" value="F:acyltransferase activity, transferring groups other than amino-acyl groups"/>
    <property type="evidence" value="ECO:0007669"/>
    <property type="project" value="InterPro"/>
</dbReference>
<dbReference type="PANTHER" id="PTHR41368:SF1">
    <property type="entry name" value="PROTEIN YGHO"/>
    <property type="match status" value="1"/>
</dbReference>
<evidence type="ECO:0000313" key="1">
    <source>
        <dbReference type="EMBL" id="QQL44248.1"/>
    </source>
</evidence>
<sequence>MIITRPSHPNPSHSALTAFRTGASIWTSFGEAGAALWFDSLPAHDGLPVVALGNAMLPDSAQSHEFLQNLTDFVAEEMKRDCLLVGPMNGNTWMPHRLVVESNGRPPFMMEPMPPSHWQGLFRAAGFEELSRYSSGLIDLNSAAAFATDFTSVRDRLKQSDVTIRPVDPSRFEDELHALHGLCLTAFANNFLYTDIDEATFLQLYLKARAVIDPELVLIAEREGKPVGFVFTLPDPSAPDDQATLVVKTLAVAPERDLRGLGSVLVDDVQRQAKANGMALAIHALQHENNQSLRVSQRFGAEIFRRYALMAKKITV</sequence>
<dbReference type="Pfam" id="PF00583">
    <property type="entry name" value="Acetyltransf_1"/>
    <property type="match status" value="1"/>
</dbReference>
<protein>
    <submittedName>
        <fullName evidence="1">GNAT family N-acetyltransferase</fullName>
    </submittedName>
</protein>
<dbReference type="EMBL" id="CP066776">
    <property type="protein sequence ID" value="QQL44248.1"/>
    <property type="molecule type" value="Genomic_DNA"/>
</dbReference>
<keyword evidence="2" id="KW-1185">Reference proteome</keyword>
<dbReference type="AlphaFoldDB" id="A0A6B3L9C0"/>
<proteinExistence type="predicted"/>
<reference evidence="1 2" key="1">
    <citation type="submission" date="2020-12" db="EMBL/GenBank/DDBJ databases">
        <title>Sulforoseuscoccus oceanibium gen. nov., sp. nov., a representative of the phylum Verrucomicrobia with special cytoplasmic membrane, and proposal of Sulforoseuscoccusaceae fam. nov.</title>
        <authorList>
            <person name="Xi F."/>
        </authorList>
    </citation>
    <scope>NUCLEOTIDE SEQUENCE [LARGE SCALE GENOMIC DNA]</scope>
    <source>
        <strain evidence="1 2">T37</strain>
    </source>
</reference>
<name>A0A6B3L9C0_9BACT</name>